<comment type="caution">
    <text evidence="2">The sequence shown here is derived from an EMBL/GenBank/DDBJ whole genome shotgun (WGS) entry which is preliminary data.</text>
</comment>
<keyword evidence="1" id="KW-0812">Transmembrane</keyword>
<dbReference type="AlphaFoldDB" id="A0A124GNN0"/>
<keyword evidence="1" id="KW-0472">Membrane</keyword>
<geneLocation type="mitochondrion" evidence="2"/>
<sequence>MVAMYLSSHLDREPLLGQRGQIQLLGMLQPKLLPLVVLPLYLWSSLLFFMP</sequence>
<gene>
    <name evidence="2" type="ORF">ABT39_MTgene3875</name>
</gene>
<dbReference type="EMBL" id="LKAM01000003">
    <property type="protein sequence ID" value="KUM49326.1"/>
    <property type="molecule type" value="Genomic_DNA"/>
</dbReference>
<accession>A0A124GNN0</accession>
<keyword evidence="2" id="KW-0496">Mitochondrion</keyword>
<proteinExistence type="predicted"/>
<keyword evidence="1" id="KW-1133">Transmembrane helix</keyword>
<name>A0A124GNN0_PICGL</name>
<evidence type="ECO:0000313" key="2">
    <source>
        <dbReference type="EMBL" id="KUM49326.1"/>
    </source>
</evidence>
<organism evidence="2">
    <name type="scientific">Picea glauca</name>
    <name type="common">White spruce</name>
    <name type="synonym">Pinus glauca</name>
    <dbReference type="NCBI Taxonomy" id="3330"/>
    <lineage>
        <taxon>Eukaryota</taxon>
        <taxon>Viridiplantae</taxon>
        <taxon>Streptophyta</taxon>
        <taxon>Embryophyta</taxon>
        <taxon>Tracheophyta</taxon>
        <taxon>Spermatophyta</taxon>
        <taxon>Pinopsida</taxon>
        <taxon>Pinidae</taxon>
        <taxon>Conifers I</taxon>
        <taxon>Pinales</taxon>
        <taxon>Pinaceae</taxon>
        <taxon>Picea</taxon>
    </lineage>
</organism>
<protein>
    <submittedName>
        <fullName evidence="2">Uncharacterized protein</fullName>
    </submittedName>
</protein>
<feature type="transmembrane region" description="Helical" evidence="1">
    <location>
        <begin position="32"/>
        <end position="50"/>
    </location>
</feature>
<evidence type="ECO:0000256" key="1">
    <source>
        <dbReference type="SAM" id="Phobius"/>
    </source>
</evidence>
<reference evidence="2" key="1">
    <citation type="journal article" date="2015" name="Genome Biol. Evol.">
        <title>Organellar Genomes of White Spruce (Picea glauca): Assembly and Annotation.</title>
        <authorList>
            <person name="Jackman S.D."/>
            <person name="Warren R.L."/>
            <person name="Gibb E.A."/>
            <person name="Vandervalk B.P."/>
            <person name="Mohamadi H."/>
            <person name="Chu J."/>
            <person name="Raymond A."/>
            <person name="Pleasance S."/>
            <person name="Coope R."/>
            <person name="Wildung M.R."/>
            <person name="Ritland C.E."/>
            <person name="Bousquet J."/>
            <person name="Jones S.J."/>
            <person name="Bohlmann J."/>
            <person name="Birol I."/>
        </authorList>
    </citation>
    <scope>NUCLEOTIDE SEQUENCE [LARGE SCALE GENOMIC DNA]</scope>
    <source>
        <tissue evidence="2">Flushing bud</tissue>
    </source>
</reference>